<evidence type="ECO:0008006" key="3">
    <source>
        <dbReference type="Google" id="ProtNLM"/>
    </source>
</evidence>
<dbReference type="EMBL" id="BAAAMU010000123">
    <property type="protein sequence ID" value="GAA1681016.1"/>
    <property type="molecule type" value="Genomic_DNA"/>
</dbReference>
<evidence type="ECO:0000313" key="1">
    <source>
        <dbReference type="EMBL" id="GAA1681016.1"/>
    </source>
</evidence>
<proteinExistence type="predicted"/>
<accession>A0ABN2H2V1</accession>
<protein>
    <recommendedName>
        <fullName evidence="3">SAM-dependent methyltransferase</fullName>
    </recommendedName>
</protein>
<sequence length="302" mass="32589">MNTEESPAADPLQELAAASPAPTQGRVYGYLNGGKDAYAAERALGKALKKIFPGISEVTRENRLCVNERVPGYLAEEGFGQYLDLGCGMPDEPLLHRAVQAVVPGARVSYMDHDPTVLVHARSAYGSWPGLTVVEADVWNVDGLLRHPDLRELIDLDQPAVVVAGAVLHFAPDETVKRVVDDLAAGLAAGSVLVLSHVTDDGVAEEDAAKAKELYEKYVSPIYLRSKEEIQDLLGGRRMIAGLCRTYELLPQHPDDVALARSVEGAPHFYAGIVELSPGPKRGMAVSAARREEMAAQDRGMR</sequence>
<dbReference type="InterPro" id="IPR006764">
    <property type="entry name" value="SAM_dep_MeTrfase_SAV2177_type"/>
</dbReference>
<comment type="caution">
    <text evidence="1">The sequence shown here is derived from an EMBL/GenBank/DDBJ whole genome shotgun (WGS) entry which is preliminary data.</text>
</comment>
<gene>
    <name evidence="1" type="ORF">GCM10009733_092180</name>
</gene>
<reference evidence="1 2" key="1">
    <citation type="journal article" date="2019" name="Int. J. Syst. Evol. Microbiol.">
        <title>The Global Catalogue of Microorganisms (GCM) 10K type strain sequencing project: providing services to taxonomists for standard genome sequencing and annotation.</title>
        <authorList>
            <consortium name="The Broad Institute Genomics Platform"/>
            <consortium name="The Broad Institute Genome Sequencing Center for Infectious Disease"/>
            <person name="Wu L."/>
            <person name="Ma J."/>
        </authorList>
    </citation>
    <scope>NUCLEOTIDE SEQUENCE [LARGE SCALE GENOMIC DNA]</scope>
    <source>
        <strain evidence="1 2">JCM 13929</strain>
    </source>
</reference>
<dbReference type="SUPFAM" id="SSF53335">
    <property type="entry name" value="S-adenosyl-L-methionine-dependent methyltransferases"/>
    <property type="match status" value="1"/>
</dbReference>
<keyword evidence="2" id="KW-1185">Reference proteome</keyword>
<name>A0ABN2H2V1_9ACTN</name>
<dbReference type="InterPro" id="IPR029063">
    <property type="entry name" value="SAM-dependent_MTases_sf"/>
</dbReference>
<dbReference type="Proteomes" id="UP001500064">
    <property type="component" value="Unassembled WGS sequence"/>
</dbReference>
<evidence type="ECO:0000313" key="2">
    <source>
        <dbReference type="Proteomes" id="UP001500064"/>
    </source>
</evidence>
<organism evidence="1 2">
    <name type="scientific">Nonomuraea maheshkhaliensis</name>
    <dbReference type="NCBI Taxonomy" id="419590"/>
    <lineage>
        <taxon>Bacteria</taxon>
        <taxon>Bacillati</taxon>
        <taxon>Actinomycetota</taxon>
        <taxon>Actinomycetes</taxon>
        <taxon>Streptosporangiales</taxon>
        <taxon>Streptosporangiaceae</taxon>
        <taxon>Nonomuraea</taxon>
    </lineage>
</organism>
<dbReference type="Pfam" id="PF04672">
    <property type="entry name" value="Methyltransf_19"/>
    <property type="match status" value="1"/>
</dbReference>
<dbReference type="Gene3D" id="3.40.50.150">
    <property type="entry name" value="Vaccinia Virus protein VP39"/>
    <property type="match status" value="1"/>
</dbReference>
<dbReference type="RefSeq" id="WP_346113334.1">
    <property type="nucleotide sequence ID" value="NZ_BAAAMU010000123.1"/>
</dbReference>